<dbReference type="Proteomes" id="UP000324800">
    <property type="component" value="Unassembled WGS sequence"/>
</dbReference>
<dbReference type="EMBL" id="SNRW01005196">
    <property type="protein sequence ID" value="KAA6385596.1"/>
    <property type="molecule type" value="Genomic_DNA"/>
</dbReference>
<reference evidence="1 2" key="1">
    <citation type="submission" date="2019-03" db="EMBL/GenBank/DDBJ databases">
        <title>Single cell metagenomics reveals metabolic interactions within the superorganism composed of flagellate Streblomastix strix and complex community of Bacteroidetes bacteria on its surface.</title>
        <authorList>
            <person name="Treitli S.C."/>
            <person name="Kolisko M."/>
            <person name="Husnik F."/>
            <person name="Keeling P."/>
            <person name="Hampl V."/>
        </authorList>
    </citation>
    <scope>NUCLEOTIDE SEQUENCE [LARGE SCALE GENOMIC DNA]</scope>
    <source>
        <strain evidence="1">ST1C</strain>
    </source>
</reference>
<evidence type="ECO:0000313" key="2">
    <source>
        <dbReference type="Proteomes" id="UP000324800"/>
    </source>
</evidence>
<gene>
    <name evidence="1" type="ORF">EZS28_018878</name>
</gene>
<accession>A0A5J4VTV1</accession>
<proteinExistence type="predicted"/>
<organism evidence="1 2">
    <name type="scientific">Streblomastix strix</name>
    <dbReference type="NCBI Taxonomy" id="222440"/>
    <lineage>
        <taxon>Eukaryota</taxon>
        <taxon>Metamonada</taxon>
        <taxon>Preaxostyla</taxon>
        <taxon>Oxymonadida</taxon>
        <taxon>Streblomastigidae</taxon>
        <taxon>Streblomastix</taxon>
    </lineage>
</organism>
<protein>
    <submittedName>
        <fullName evidence="1">Uncharacterized protein</fullName>
    </submittedName>
</protein>
<sequence length="287" mass="32600">MFNFELSIQFLKVYQAVAKDQQHIQILIDSAAIETLLELWIKLEDQLQTGHFPLLRDILNTCQSFLDCPMMRERMTVFVPKLVKLTLADQKPIDIRIQASLIVINALTQSASLSQVHVSNEGIGLIKLAFSKVHMLGDYRLQQNIIKIGYLATLTSQEQTNELGSELKFLLTDIIGDNAVLDLFSGIQSNSLSDNVQEICKQINKKAEFSETINVFNISAQVTFPIKSFASCEISFGKLSVTFQHEDYNFAIERNNIQRIAFTENLNQIRIILRSTPNEIRDLFEGI</sequence>
<dbReference type="AlphaFoldDB" id="A0A5J4VTV1"/>
<comment type="caution">
    <text evidence="1">The sequence shown here is derived from an EMBL/GenBank/DDBJ whole genome shotgun (WGS) entry which is preliminary data.</text>
</comment>
<evidence type="ECO:0000313" key="1">
    <source>
        <dbReference type="EMBL" id="KAA6385596.1"/>
    </source>
</evidence>
<name>A0A5J4VTV1_9EUKA</name>